<dbReference type="EMBL" id="MU001753">
    <property type="protein sequence ID" value="KAF2800107.1"/>
    <property type="molecule type" value="Genomic_DNA"/>
</dbReference>
<organism evidence="2 3">
    <name type="scientific">Melanomma pulvis-pyrius CBS 109.77</name>
    <dbReference type="NCBI Taxonomy" id="1314802"/>
    <lineage>
        <taxon>Eukaryota</taxon>
        <taxon>Fungi</taxon>
        <taxon>Dikarya</taxon>
        <taxon>Ascomycota</taxon>
        <taxon>Pezizomycotina</taxon>
        <taxon>Dothideomycetes</taxon>
        <taxon>Pleosporomycetidae</taxon>
        <taxon>Pleosporales</taxon>
        <taxon>Melanommataceae</taxon>
        <taxon>Melanomma</taxon>
    </lineage>
</organism>
<dbReference type="Proteomes" id="UP000799757">
    <property type="component" value="Unassembled WGS sequence"/>
</dbReference>
<proteinExistence type="predicted"/>
<sequence length="125" mass="13893">MGGSGGAATGMWKRAQRALGMRACIRARETRRRRAMRGRAGRFGASQRIEVGKSADVERTSSATLHRHHHRHGANTTPGLHHAPLTHVRVPAHSKRAAVPCYHPVRRRPGHSPVWRIQVDITEPN</sequence>
<feature type="compositionally biased region" description="Basic residues" evidence="1">
    <location>
        <begin position="30"/>
        <end position="40"/>
    </location>
</feature>
<evidence type="ECO:0000313" key="3">
    <source>
        <dbReference type="Proteomes" id="UP000799757"/>
    </source>
</evidence>
<evidence type="ECO:0000256" key="1">
    <source>
        <dbReference type="SAM" id="MobiDB-lite"/>
    </source>
</evidence>
<feature type="compositionally biased region" description="Basic and acidic residues" evidence="1">
    <location>
        <begin position="50"/>
        <end position="59"/>
    </location>
</feature>
<gene>
    <name evidence="2" type="ORF">K505DRAFT_29456</name>
</gene>
<protein>
    <submittedName>
        <fullName evidence="2">Uncharacterized protein</fullName>
    </submittedName>
</protein>
<keyword evidence="3" id="KW-1185">Reference proteome</keyword>
<reference evidence="2" key="1">
    <citation type="journal article" date="2020" name="Stud. Mycol.">
        <title>101 Dothideomycetes genomes: a test case for predicting lifestyles and emergence of pathogens.</title>
        <authorList>
            <person name="Haridas S."/>
            <person name="Albert R."/>
            <person name="Binder M."/>
            <person name="Bloem J."/>
            <person name="Labutti K."/>
            <person name="Salamov A."/>
            <person name="Andreopoulos B."/>
            <person name="Baker S."/>
            <person name="Barry K."/>
            <person name="Bills G."/>
            <person name="Bluhm B."/>
            <person name="Cannon C."/>
            <person name="Castanera R."/>
            <person name="Culley D."/>
            <person name="Daum C."/>
            <person name="Ezra D."/>
            <person name="Gonzalez J."/>
            <person name="Henrissat B."/>
            <person name="Kuo A."/>
            <person name="Liang C."/>
            <person name="Lipzen A."/>
            <person name="Lutzoni F."/>
            <person name="Magnuson J."/>
            <person name="Mondo S."/>
            <person name="Nolan M."/>
            <person name="Ohm R."/>
            <person name="Pangilinan J."/>
            <person name="Park H.-J."/>
            <person name="Ramirez L."/>
            <person name="Alfaro M."/>
            <person name="Sun H."/>
            <person name="Tritt A."/>
            <person name="Yoshinaga Y."/>
            <person name="Zwiers L.-H."/>
            <person name="Turgeon B."/>
            <person name="Goodwin S."/>
            <person name="Spatafora J."/>
            <person name="Crous P."/>
            <person name="Grigoriev I."/>
        </authorList>
    </citation>
    <scope>NUCLEOTIDE SEQUENCE</scope>
    <source>
        <strain evidence="2">CBS 109.77</strain>
    </source>
</reference>
<dbReference type="AlphaFoldDB" id="A0A6A6XWX7"/>
<evidence type="ECO:0000313" key="2">
    <source>
        <dbReference type="EMBL" id="KAF2800107.1"/>
    </source>
</evidence>
<name>A0A6A6XWX7_9PLEO</name>
<accession>A0A6A6XWX7</accession>
<feature type="region of interest" description="Disordered" evidence="1">
    <location>
        <begin position="30"/>
        <end position="82"/>
    </location>
</feature>